<feature type="region of interest" description="Disordered" evidence="2">
    <location>
        <begin position="799"/>
        <end position="842"/>
    </location>
</feature>
<evidence type="ECO:0000256" key="2">
    <source>
        <dbReference type="SAM" id="MobiDB-lite"/>
    </source>
</evidence>
<comment type="similarity">
    <text evidence="1">Belongs to the AVL9 family.</text>
</comment>
<feature type="domain" description="UDENN" evidence="3">
    <location>
        <begin position="9"/>
        <end position="440"/>
    </location>
</feature>
<feature type="compositionally biased region" description="Polar residues" evidence="2">
    <location>
        <begin position="510"/>
        <end position="525"/>
    </location>
</feature>
<feature type="region of interest" description="Disordered" evidence="2">
    <location>
        <begin position="619"/>
        <end position="781"/>
    </location>
</feature>
<feature type="compositionally biased region" description="Polar residues" evidence="2">
    <location>
        <begin position="1115"/>
        <end position="1126"/>
    </location>
</feature>
<dbReference type="GO" id="GO:0005737">
    <property type="term" value="C:cytoplasm"/>
    <property type="evidence" value="ECO:0007669"/>
    <property type="project" value="TreeGrafter"/>
</dbReference>
<protein>
    <recommendedName>
        <fullName evidence="3">UDENN domain-containing protein</fullName>
    </recommendedName>
</protein>
<feature type="compositionally biased region" description="Polar residues" evidence="2">
    <location>
        <begin position="1050"/>
        <end position="1067"/>
    </location>
</feature>
<feature type="region of interest" description="Disordered" evidence="2">
    <location>
        <begin position="577"/>
        <end position="605"/>
    </location>
</feature>
<feature type="compositionally biased region" description="Basic and acidic residues" evidence="2">
    <location>
        <begin position="1174"/>
        <end position="1188"/>
    </location>
</feature>
<evidence type="ECO:0000313" key="5">
    <source>
        <dbReference type="Proteomes" id="UP000277580"/>
    </source>
</evidence>
<accession>A0A3N4KQF6</accession>
<dbReference type="InParanoid" id="A0A3N4KQF6"/>
<keyword evidence="5" id="KW-1185">Reference proteome</keyword>
<evidence type="ECO:0000313" key="4">
    <source>
        <dbReference type="EMBL" id="RPB11708.1"/>
    </source>
</evidence>
<dbReference type="PANTHER" id="PTHR31017">
    <property type="entry name" value="LATE SECRETORY PATHWAY PROTEIN AVL9-RELATED"/>
    <property type="match status" value="1"/>
</dbReference>
<dbReference type="PANTHER" id="PTHR31017:SF1">
    <property type="entry name" value="LATE SECRETORY PATHWAY PROTEIN AVL9 HOMOLOG"/>
    <property type="match status" value="1"/>
</dbReference>
<feature type="region of interest" description="Disordered" evidence="2">
    <location>
        <begin position="1029"/>
        <end position="1248"/>
    </location>
</feature>
<dbReference type="InterPro" id="IPR051731">
    <property type="entry name" value="DENND11/AVL9_GEFs"/>
</dbReference>
<reference evidence="4 5" key="1">
    <citation type="journal article" date="2018" name="Nat. Ecol. Evol.">
        <title>Pezizomycetes genomes reveal the molecular basis of ectomycorrhizal truffle lifestyle.</title>
        <authorList>
            <person name="Murat C."/>
            <person name="Payen T."/>
            <person name="Noel B."/>
            <person name="Kuo A."/>
            <person name="Morin E."/>
            <person name="Chen J."/>
            <person name="Kohler A."/>
            <person name="Krizsan K."/>
            <person name="Balestrini R."/>
            <person name="Da Silva C."/>
            <person name="Montanini B."/>
            <person name="Hainaut M."/>
            <person name="Levati E."/>
            <person name="Barry K.W."/>
            <person name="Belfiori B."/>
            <person name="Cichocki N."/>
            <person name="Clum A."/>
            <person name="Dockter R.B."/>
            <person name="Fauchery L."/>
            <person name="Guy J."/>
            <person name="Iotti M."/>
            <person name="Le Tacon F."/>
            <person name="Lindquist E.A."/>
            <person name="Lipzen A."/>
            <person name="Malagnac F."/>
            <person name="Mello A."/>
            <person name="Molinier V."/>
            <person name="Miyauchi S."/>
            <person name="Poulain J."/>
            <person name="Riccioni C."/>
            <person name="Rubini A."/>
            <person name="Sitrit Y."/>
            <person name="Splivallo R."/>
            <person name="Traeger S."/>
            <person name="Wang M."/>
            <person name="Zifcakova L."/>
            <person name="Wipf D."/>
            <person name="Zambonelli A."/>
            <person name="Paolocci F."/>
            <person name="Nowrousian M."/>
            <person name="Ottonello S."/>
            <person name="Baldrian P."/>
            <person name="Spatafora J.W."/>
            <person name="Henrissat B."/>
            <person name="Nagy L.G."/>
            <person name="Aury J.M."/>
            <person name="Wincker P."/>
            <person name="Grigoriev I.V."/>
            <person name="Bonfante P."/>
            <person name="Martin F.M."/>
        </authorList>
    </citation>
    <scope>NUCLEOTIDE SEQUENCE [LARGE SCALE GENOMIC DNA]</scope>
    <source>
        <strain evidence="4 5">CCBAS932</strain>
    </source>
</reference>
<name>A0A3N4KQF6_9PEZI</name>
<feature type="compositionally biased region" description="Polar residues" evidence="2">
    <location>
        <begin position="624"/>
        <end position="634"/>
    </location>
</feature>
<dbReference type="Pfam" id="PF09794">
    <property type="entry name" value="Avl9"/>
    <property type="match status" value="1"/>
</dbReference>
<organism evidence="4 5">
    <name type="scientific">Morchella conica CCBAS932</name>
    <dbReference type="NCBI Taxonomy" id="1392247"/>
    <lineage>
        <taxon>Eukaryota</taxon>
        <taxon>Fungi</taxon>
        <taxon>Dikarya</taxon>
        <taxon>Ascomycota</taxon>
        <taxon>Pezizomycotina</taxon>
        <taxon>Pezizomycetes</taxon>
        <taxon>Pezizales</taxon>
        <taxon>Morchellaceae</taxon>
        <taxon>Morchella</taxon>
    </lineage>
</organism>
<dbReference type="InterPro" id="IPR037516">
    <property type="entry name" value="Tripartite_DENN"/>
</dbReference>
<dbReference type="EMBL" id="ML119133">
    <property type="protein sequence ID" value="RPB11708.1"/>
    <property type="molecule type" value="Genomic_DNA"/>
</dbReference>
<gene>
    <name evidence="4" type="ORF">P167DRAFT_507333</name>
</gene>
<sequence>MNTTTPYTPVVSIIGFHHARGPEVEHWIGVDDQDHISEWPLLPFLALADGAHFAEEDFSYFTLKHETASGPTTLFGISCTRQLDSNELIDRPADVTRSTVQKAVVVIANSPTFFFGHLKQQLSAVTTAWFAQRNFEDLDIITKFQESLKKAFKDIEHGREQYVGLSLRELVYEFRHQTLVLFKCALLQPKMLFFGSRCERLCMTQFSLLSLVPGLLRNLEDCSDPDLNSYESKLRKPTSVKTSDRQSLLKFMGFPLQIFGKGALFGPYTPLQQLDILADFGTKSYIVGSTNSLLLQQRDRYSDILVNLDENSINVTSPSLRAALVLSAADRRWIDALVFSVTESWDEADPSRPKTMGFVGSEDYIRLQFEEYVLSMVSSVKYHLFLDKHHGSDQNLFLPDIEGDPAYDFQMDWVDYWKMTENFRIFQKFTDSELFDLVPPKHVMAGGLTMEDVQRRIVQQMRELGVDEKVNRGREVLATTLASGRTNVTTVFSNLSKNVEKFREQRRSQDVTPQPNSEVITSPTSEGLPATESAAASTATTSIATPAIPVAETVTRAGTYFSSWAAWAGEKKKAFVKPSITSPPPEPATDANEKSLPPDPPKKSFEESIFDARARAAYGGSDSPIMSPQRNSGSGFPLGAAKNLDDEKGVGLGIANLEPKNSPVPTTERPLPPKLDKGEPALPALPAETEEEEKDIPLLTQTKAVLPIDEERRSMPPPTPAKQVLAEEERAKTDMPSVTPAKSTLPIEEEGGERGIPSPTPAKAVEEEEQGMSPPTSMEKAPLCEREQIETGMHLAAPVGSGLSVEEEKTEKVMPPPEPVKSVLPIEEEDIPPPTPVKDEPKTVFPGVQEEVIQASPDTESSHNPGLPVEKPVESPVLDPESIESTQLLASALEVEIPTKAETDTAQPLASPVEKVESPKLVVRKRRVVVEPTQPSSPVLEKVERPLRPGRLAQTPFGPTIGVTSEISSVAEKIARRSIPTFETAIGSIKSEVSPEPMKSPDYNKASPMEAISARAKSPESFRVGRHIRGESVTHTSPQETIIKPLSRAGTESTTIGLKTSGESLRSTRFMRSESPVTITGEPVLKPTRHTRNDSGSLSPVREPALRPIRHARTESGSMNSDNSVLRSVGHVRVESGSTGLDREPILRPIRHARTESGSMNSDKDSVLRSVGHTRTDSGRMSPEKDSSLRSIGHIRSESGSTSPEKPALKPERIKSSIAERAKRFSQQEDPDAPKSSFAARRAMFEKK</sequence>
<proteinExistence type="inferred from homology"/>
<dbReference type="InterPro" id="IPR018307">
    <property type="entry name" value="ABL9/DENND6_dom"/>
</dbReference>
<dbReference type="PROSITE" id="PS50211">
    <property type="entry name" value="DENN"/>
    <property type="match status" value="1"/>
</dbReference>
<feature type="compositionally biased region" description="Basic and acidic residues" evidence="2">
    <location>
        <begin position="1207"/>
        <end position="1227"/>
    </location>
</feature>
<evidence type="ECO:0000259" key="3">
    <source>
        <dbReference type="PROSITE" id="PS50211"/>
    </source>
</evidence>
<dbReference type="AlphaFoldDB" id="A0A3N4KQF6"/>
<feature type="compositionally biased region" description="Low complexity" evidence="2">
    <location>
        <begin position="529"/>
        <end position="539"/>
    </location>
</feature>
<feature type="region of interest" description="Disordered" evidence="2">
    <location>
        <begin position="932"/>
        <end position="962"/>
    </location>
</feature>
<feature type="region of interest" description="Disordered" evidence="2">
    <location>
        <begin position="503"/>
        <end position="539"/>
    </location>
</feature>
<feature type="region of interest" description="Disordered" evidence="2">
    <location>
        <begin position="855"/>
        <end position="879"/>
    </location>
</feature>
<dbReference type="Proteomes" id="UP000277580">
    <property type="component" value="Unassembled WGS sequence"/>
</dbReference>
<evidence type="ECO:0000256" key="1">
    <source>
        <dbReference type="ARBA" id="ARBA00038178"/>
    </source>
</evidence>
<dbReference type="OrthoDB" id="26278at2759"/>